<gene>
    <name evidence="1" type="ORF">TNCV_796681</name>
</gene>
<reference evidence="1" key="1">
    <citation type="submission" date="2020-08" db="EMBL/GenBank/DDBJ databases">
        <title>Multicomponent nature underlies the extraordinary mechanical properties of spider dragline silk.</title>
        <authorList>
            <person name="Kono N."/>
            <person name="Nakamura H."/>
            <person name="Mori M."/>
            <person name="Yoshida Y."/>
            <person name="Ohtoshi R."/>
            <person name="Malay A.D."/>
            <person name="Moran D.A.P."/>
            <person name="Tomita M."/>
            <person name="Numata K."/>
            <person name="Arakawa K."/>
        </authorList>
    </citation>
    <scope>NUCLEOTIDE SEQUENCE</scope>
</reference>
<dbReference type="Proteomes" id="UP000887159">
    <property type="component" value="Unassembled WGS sequence"/>
</dbReference>
<protein>
    <submittedName>
        <fullName evidence="1">Uncharacterized protein</fullName>
    </submittedName>
</protein>
<evidence type="ECO:0000313" key="2">
    <source>
        <dbReference type="Proteomes" id="UP000887159"/>
    </source>
</evidence>
<organism evidence="1 2">
    <name type="scientific">Trichonephila clavipes</name>
    <name type="common">Golden silk orbweaver</name>
    <name type="synonym">Nephila clavipes</name>
    <dbReference type="NCBI Taxonomy" id="2585209"/>
    <lineage>
        <taxon>Eukaryota</taxon>
        <taxon>Metazoa</taxon>
        <taxon>Ecdysozoa</taxon>
        <taxon>Arthropoda</taxon>
        <taxon>Chelicerata</taxon>
        <taxon>Arachnida</taxon>
        <taxon>Araneae</taxon>
        <taxon>Araneomorphae</taxon>
        <taxon>Entelegynae</taxon>
        <taxon>Araneoidea</taxon>
        <taxon>Nephilidae</taxon>
        <taxon>Trichonephila</taxon>
    </lineage>
</organism>
<sequence length="157" mass="17417">MIGLYFLEETGAFGHVSITVTGQCYECFLCNHVIPDLQQRGSVCSLQTHLEESCLPLSSERFSSPCCHTSEDKLGTGPSWDQSPIRSLVLSQRSQKVRWLGESGLQPRLSPSASGVDPQWPEFPMAFGLLDHDSIFVNECGNNALCYSESQRNFRLG</sequence>
<comment type="caution">
    <text evidence="1">The sequence shown here is derived from an EMBL/GenBank/DDBJ whole genome shotgun (WGS) entry which is preliminary data.</text>
</comment>
<evidence type="ECO:0000313" key="1">
    <source>
        <dbReference type="EMBL" id="GFY35314.1"/>
    </source>
</evidence>
<name>A0A8X7BM63_TRICX</name>
<proteinExistence type="predicted"/>
<accession>A0A8X7BM63</accession>
<dbReference type="AlphaFoldDB" id="A0A8X7BM63"/>
<keyword evidence="2" id="KW-1185">Reference proteome</keyword>
<dbReference type="EMBL" id="BMAU01021431">
    <property type="protein sequence ID" value="GFY35314.1"/>
    <property type="molecule type" value="Genomic_DNA"/>
</dbReference>